<keyword evidence="3" id="KW-1185">Reference proteome</keyword>
<dbReference type="eggNOG" id="COG1293">
    <property type="taxonomic scope" value="Bacteria"/>
</dbReference>
<reference evidence="2 3" key="1">
    <citation type="journal article" date="2009" name="Stand. Genomic Sci.">
        <title>Complete genome sequence of Streptobacillus moniliformis type strain (9901T).</title>
        <authorList>
            <person name="Nolan M."/>
            <person name="Gronow S."/>
            <person name="Lapidus A."/>
            <person name="Ivanova N."/>
            <person name="Copeland A."/>
            <person name="Lucas S."/>
            <person name="Del Rio T.G."/>
            <person name="Chen F."/>
            <person name="Tice H."/>
            <person name="Pitluck S."/>
            <person name="Cheng J.F."/>
            <person name="Sims D."/>
            <person name="Meincke L."/>
            <person name="Bruce D."/>
            <person name="Goodwin L."/>
            <person name="Brettin T."/>
            <person name="Han C."/>
            <person name="Detter J.C."/>
            <person name="Ovchinikova G."/>
            <person name="Pati A."/>
            <person name="Mavromatis K."/>
            <person name="Mikhailova N."/>
            <person name="Chen A."/>
            <person name="Palaniappan K."/>
            <person name="Land M."/>
            <person name="Hauser L."/>
            <person name="Chang Y.J."/>
            <person name="Jeffries C.D."/>
            <person name="Rohde M."/>
            <person name="Sproer C."/>
            <person name="Goker M."/>
            <person name="Bristow J."/>
            <person name="Eisen J.A."/>
            <person name="Markowitz V."/>
            <person name="Hugenholtz P."/>
            <person name="Kyrpides N.C."/>
            <person name="Klenk H.P."/>
            <person name="Chain P."/>
        </authorList>
    </citation>
    <scope>NUCLEOTIDE SEQUENCE [LARGE SCALE GENOMIC DNA]</scope>
    <source>
        <strain evidence="3">ATCC 14647 / DSM 12112 / NCTC 10651 / 9901</strain>
    </source>
</reference>
<dbReference type="Proteomes" id="UP000002072">
    <property type="component" value="Chromosome"/>
</dbReference>
<feature type="domain" description="NFACT RNA-binding" evidence="1">
    <location>
        <begin position="419"/>
        <end position="505"/>
    </location>
</feature>
<proteinExistence type="predicted"/>
<dbReference type="RefSeq" id="WP_012859209.1">
    <property type="nucleotide sequence ID" value="NC_013515.1"/>
</dbReference>
<protein>
    <submittedName>
        <fullName evidence="2">Fibronectin-binding A domain protein</fullName>
    </submittedName>
</protein>
<dbReference type="GO" id="GO:0043023">
    <property type="term" value="F:ribosomal large subunit binding"/>
    <property type="evidence" value="ECO:0007669"/>
    <property type="project" value="TreeGrafter"/>
</dbReference>
<dbReference type="GO" id="GO:0000049">
    <property type="term" value="F:tRNA binding"/>
    <property type="evidence" value="ECO:0007669"/>
    <property type="project" value="TreeGrafter"/>
</dbReference>
<name>D1AVA2_STRM9</name>
<dbReference type="PANTHER" id="PTHR15239:SF6">
    <property type="entry name" value="RIBOSOME QUALITY CONTROL COMPLEX SUBUNIT NEMF"/>
    <property type="match status" value="1"/>
</dbReference>
<accession>D1AVA2</accession>
<dbReference type="AlphaFoldDB" id="D1AVA2"/>
<organism evidence="2 3">
    <name type="scientific">Streptobacillus moniliformis (strain ATCC 14647 / DSM 12112 / NCTC 10651 / 9901)</name>
    <dbReference type="NCBI Taxonomy" id="519441"/>
    <lineage>
        <taxon>Bacteria</taxon>
        <taxon>Fusobacteriati</taxon>
        <taxon>Fusobacteriota</taxon>
        <taxon>Fusobacteriia</taxon>
        <taxon>Fusobacteriales</taxon>
        <taxon>Leptotrichiaceae</taxon>
        <taxon>Streptobacillus</taxon>
    </lineage>
</organism>
<dbReference type="GO" id="GO:0072344">
    <property type="term" value="P:rescue of stalled ribosome"/>
    <property type="evidence" value="ECO:0007669"/>
    <property type="project" value="TreeGrafter"/>
</dbReference>
<dbReference type="KEGG" id="smf:Smon_1207"/>
<dbReference type="STRING" id="519441.Smon_1207"/>
<dbReference type="HOGENOM" id="CLU_022481_2_1_0"/>
<evidence type="ECO:0000313" key="3">
    <source>
        <dbReference type="Proteomes" id="UP000002072"/>
    </source>
</evidence>
<dbReference type="Pfam" id="PF05833">
    <property type="entry name" value="NFACT_N"/>
    <property type="match status" value="1"/>
</dbReference>
<dbReference type="OrthoDB" id="9766163at2"/>
<dbReference type="PANTHER" id="PTHR15239">
    <property type="entry name" value="NUCLEAR EXPORT MEDIATOR FACTOR NEMF"/>
    <property type="match status" value="1"/>
</dbReference>
<dbReference type="GeneID" id="29673736"/>
<dbReference type="InterPro" id="IPR008532">
    <property type="entry name" value="NFACT_RNA-bd"/>
</dbReference>
<evidence type="ECO:0000259" key="1">
    <source>
        <dbReference type="Pfam" id="PF05670"/>
    </source>
</evidence>
<dbReference type="Pfam" id="PF05670">
    <property type="entry name" value="NFACT-R_1"/>
    <property type="match status" value="1"/>
</dbReference>
<dbReference type="Gene3D" id="2.30.310.10">
    <property type="entry name" value="ibrinogen binding protein from staphylococcus aureus domain"/>
    <property type="match status" value="1"/>
</dbReference>
<dbReference type="InterPro" id="IPR051608">
    <property type="entry name" value="RQC_Subunit_NEMF"/>
</dbReference>
<sequence>MIYLDTVGISFLVKELKEELLNFKINKIVQYDNHSFSLFFSKKQLFFQIKDNESIIYIKEKKEESINFSASFLLSLKKYLDHAELTNISLPNNDRIIKLEFKRVNILGNLDTTYIVFEMMGRHSNIFLLNNEENIINILNNNTNIENKRFYSINSKYECFSNDKIELDLEKIYETPDDMIKEVSGIGKIFANDTFSNILLRKEYVNNYIPYIFTSKENYYITYNKFKKFENYEENIYPTLNKALNEYFTTFINTSLIRNKKTNIEKYINNKIKKNKKTLINIKNNIEKDKNYEEYKHIGDLLTSYLYLVNPRMEQIEVYDYINNTNVNIILNPNKSSSENLNIYYNKYRKCKKSIQIANERLILINQEQEYLESVLDFTQRENDFLGLIEIEKELGIYKEKSKKNSKEKKRELLKYIVDDFEILVGRNHSENNLITFEKAKNHDIWLHARNIPGSHVIIITNKKKVPEKVLLEAAKLAAINSKGSGNKTIDYTERANVKRINKFGNVTFNNFNSLDIRKG</sequence>
<dbReference type="GO" id="GO:1990112">
    <property type="term" value="C:RQC complex"/>
    <property type="evidence" value="ECO:0007669"/>
    <property type="project" value="TreeGrafter"/>
</dbReference>
<evidence type="ECO:0000313" key="2">
    <source>
        <dbReference type="EMBL" id="ACZ01662.1"/>
    </source>
</evidence>
<gene>
    <name evidence="2" type="ordered locus">Smon_1207</name>
</gene>
<dbReference type="EMBL" id="CP001779">
    <property type="protein sequence ID" value="ACZ01662.1"/>
    <property type="molecule type" value="Genomic_DNA"/>
</dbReference>